<organism evidence="1 2">
    <name type="scientific">Violaceomyces palustris</name>
    <dbReference type="NCBI Taxonomy" id="1673888"/>
    <lineage>
        <taxon>Eukaryota</taxon>
        <taxon>Fungi</taxon>
        <taxon>Dikarya</taxon>
        <taxon>Basidiomycota</taxon>
        <taxon>Ustilaginomycotina</taxon>
        <taxon>Ustilaginomycetes</taxon>
        <taxon>Violaceomycetales</taxon>
        <taxon>Violaceomycetaceae</taxon>
        <taxon>Violaceomyces</taxon>
    </lineage>
</organism>
<evidence type="ECO:0000313" key="2">
    <source>
        <dbReference type="Proteomes" id="UP000245626"/>
    </source>
</evidence>
<name>A0ACD0NVG9_9BASI</name>
<gene>
    <name evidence="1" type="ORF">IE53DRAFT_130580</name>
</gene>
<accession>A0ACD0NVG9</accession>
<protein>
    <submittedName>
        <fullName evidence="1">Uncharacterized protein</fullName>
    </submittedName>
</protein>
<evidence type="ECO:0000313" key="1">
    <source>
        <dbReference type="EMBL" id="PWN49725.1"/>
    </source>
</evidence>
<dbReference type="Proteomes" id="UP000245626">
    <property type="component" value="Unassembled WGS sequence"/>
</dbReference>
<sequence>MVNSRSRQLALMNGGGEVGPLDYVWPRAGHVGSIEKEKRKSSKGKVKEENNLANGNEEDDKMKKGIDEGGSQRDVGHTKGSRGTGGKSLRIPHARFLFPPFRLGSSSLPLSFILSPLLYQHSEGRTRWSADHHRQQSGLPKTVKGEEGGTFFET</sequence>
<keyword evidence="2" id="KW-1185">Reference proteome</keyword>
<dbReference type="EMBL" id="KZ820013">
    <property type="protein sequence ID" value="PWN49725.1"/>
    <property type="molecule type" value="Genomic_DNA"/>
</dbReference>
<proteinExistence type="predicted"/>
<reference evidence="1 2" key="1">
    <citation type="journal article" date="2018" name="Mol. Biol. Evol.">
        <title>Broad Genomic Sampling Reveals a Smut Pathogenic Ancestry of the Fungal Clade Ustilaginomycotina.</title>
        <authorList>
            <person name="Kijpornyongpan T."/>
            <person name="Mondo S.J."/>
            <person name="Barry K."/>
            <person name="Sandor L."/>
            <person name="Lee J."/>
            <person name="Lipzen A."/>
            <person name="Pangilinan J."/>
            <person name="LaButti K."/>
            <person name="Hainaut M."/>
            <person name="Henrissat B."/>
            <person name="Grigoriev I.V."/>
            <person name="Spatafora J.W."/>
            <person name="Aime M.C."/>
        </authorList>
    </citation>
    <scope>NUCLEOTIDE SEQUENCE [LARGE SCALE GENOMIC DNA]</scope>
    <source>
        <strain evidence="1 2">SA 807</strain>
    </source>
</reference>